<organism evidence="1 2">
    <name type="scientific">Pseudomonas taeanensis MS-3</name>
    <dbReference type="NCBI Taxonomy" id="1395571"/>
    <lineage>
        <taxon>Bacteria</taxon>
        <taxon>Pseudomonadati</taxon>
        <taxon>Pseudomonadota</taxon>
        <taxon>Gammaproteobacteria</taxon>
        <taxon>Pseudomonadales</taxon>
        <taxon>Pseudomonadaceae</taxon>
        <taxon>Pseudomonas</taxon>
    </lineage>
</organism>
<protein>
    <submittedName>
        <fullName evidence="1">Uncharacterized protein</fullName>
    </submittedName>
</protein>
<gene>
    <name evidence="1" type="ORF">TMS3_0113110</name>
</gene>
<comment type="caution">
    <text evidence="1">The sequence shown here is derived from an EMBL/GenBank/DDBJ whole genome shotgun (WGS) entry which is preliminary data.</text>
</comment>
<proteinExistence type="predicted"/>
<dbReference type="eggNOG" id="ENOG50342V0">
    <property type="taxonomic scope" value="Bacteria"/>
</dbReference>
<dbReference type="EMBL" id="AWSQ01000003">
    <property type="protein sequence ID" value="KFX69363.1"/>
    <property type="molecule type" value="Genomic_DNA"/>
</dbReference>
<dbReference type="Proteomes" id="UP000030063">
    <property type="component" value="Unassembled WGS sequence"/>
</dbReference>
<dbReference type="STRING" id="1395571.TMS3_0113110"/>
<keyword evidence="2" id="KW-1185">Reference proteome</keyword>
<sequence>MSKWFIRRFMQAMLGLLAFFARRPWLAAVSNLLTRSLARLTVRAKAIGRAQTVAELGPLWQRSFPAKKQVPIESTSSDTVIAQIHTHCPLRGSGDVQACYRMMEYDREVLRHAGGQFVVLESQATPGVSVCRVAMRLQGESLDDLLPAHRR</sequence>
<accession>A0A0A1YK86</accession>
<dbReference type="AlphaFoldDB" id="A0A0A1YK86"/>
<reference evidence="1 2" key="1">
    <citation type="journal article" date="2014" name="Genome Announc.">
        <title>Draft Genome Sequence of Petroleum Oil-Degrading Marine Bacterium Pseudomonas taeanensis Strain MS-3, Isolated from a Crude Oil-Contaminated Seashore.</title>
        <authorList>
            <person name="Lee S.Y."/>
            <person name="Kim S.H."/>
            <person name="Lee D.G."/>
            <person name="Shin S."/>
            <person name="Yun S.H."/>
            <person name="Choi C.W."/>
            <person name="Chung Y.H."/>
            <person name="Choi J.S."/>
            <person name="Kahng H.Y."/>
            <person name="Kim S.I."/>
        </authorList>
    </citation>
    <scope>NUCLEOTIDE SEQUENCE [LARGE SCALE GENOMIC DNA]</scope>
    <source>
        <strain evidence="1 2">MS-3</strain>
    </source>
</reference>
<evidence type="ECO:0000313" key="1">
    <source>
        <dbReference type="EMBL" id="KFX69363.1"/>
    </source>
</evidence>
<evidence type="ECO:0000313" key="2">
    <source>
        <dbReference type="Proteomes" id="UP000030063"/>
    </source>
</evidence>
<dbReference type="OrthoDB" id="8479157at2"/>
<name>A0A0A1YK86_9PSED</name>
<dbReference type="RefSeq" id="WP_025165669.1">
    <property type="nucleotide sequence ID" value="NZ_AWSQ01000003.1"/>
</dbReference>